<dbReference type="EMBL" id="BAAAZX010000010">
    <property type="protein sequence ID" value="GAA3997839.1"/>
    <property type="molecule type" value="Genomic_DNA"/>
</dbReference>
<organism evidence="2 3">
    <name type="scientific">Streptomyces plumbiresistens</name>
    <dbReference type="NCBI Taxonomy" id="511811"/>
    <lineage>
        <taxon>Bacteria</taxon>
        <taxon>Bacillati</taxon>
        <taxon>Actinomycetota</taxon>
        <taxon>Actinomycetes</taxon>
        <taxon>Kitasatosporales</taxon>
        <taxon>Streptomycetaceae</taxon>
        <taxon>Streptomyces</taxon>
    </lineage>
</organism>
<dbReference type="InterPro" id="IPR005247">
    <property type="entry name" value="YbhB_YbcL/LppC-like"/>
</dbReference>
<dbReference type="Proteomes" id="UP001500456">
    <property type="component" value="Unassembled WGS sequence"/>
</dbReference>
<comment type="similarity">
    <text evidence="1">Belongs to the UPF0098 family.</text>
</comment>
<dbReference type="CDD" id="cd00865">
    <property type="entry name" value="PEBP_bact_arch"/>
    <property type="match status" value="1"/>
</dbReference>
<keyword evidence="2" id="KW-0649">Protein kinase inhibitor</keyword>
<comment type="caution">
    <text evidence="2">The sequence shown here is derived from an EMBL/GenBank/DDBJ whole genome shotgun (WGS) entry which is preliminary data.</text>
</comment>
<evidence type="ECO:0000256" key="1">
    <source>
        <dbReference type="ARBA" id="ARBA00007120"/>
    </source>
</evidence>
<dbReference type="InterPro" id="IPR008914">
    <property type="entry name" value="PEBP"/>
</dbReference>
<protein>
    <submittedName>
        <fullName evidence="2">YbhB/YbcL family Raf kinase inhibitor-like protein</fullName>
    </submittedName>
</protein>
<dbReference type="GO" id="GO:0004860">
    <property type="term" value="F:protein kinase inhibitor activity"/>
    <property type="evidence" value="ECO:0007669"/>
    <property type="project" value="UniProtKB-KW"/>
</dbReference>
<dbReference type="SUPFAM" id="SSF49777">
    <property type="entry name" value="PEBP-like"/>
    <property type="match status" value="1"/>
</dbReference>
<sequence length="171" mass="18462">MNATGWTGDRYARLMPGTPGDMAGIELRSSAFNDHSVIERRYAYEGDNTSPPLAWSGVPDDANELVLLCEDPDAPSGTFAHWIVVGIDPRSEGVAAGQCPTGGTELVNGYHERGWGGPHPPPGDEAHRYFFRLYALSKPCVLPDAPSAQEVHQAVDEEQLASATLVGLYQR</sequence>
<accession>A0ABP7RI78</accession>
<dbReference type="PANTHER" id="PTHR30289:SF1">
    <property type="entry name" value="PEBP (PHOSPHATIDYLETHANOLAMINE-BINDING PROTEIN) FAMILY PROTEIN"/>
    <property type="match status" value="1"/>
</dbReference>
<dbReference type="Pfam" id="PF01161">
    <property type="entry name" value="PBP"/>
    <property type="match status" value="1"/>
</dbReference>
<evidence type="ECO:0000313" key="3">
    <source>
        <dbReference type="Proteomes" id="UP001500456"/>
    </source>
</evidence>
<keyword evidence="3" id="KW-1185">Reference proteome</keyword>
<evidence type="ECO:0000313" key="2">
    <source>
        <dbReference type="EMBL" id="GAA3997839.1"/>
    </source>
</evidence>
<gene>
    <name evidence="2" type="ORF">GCM10022232_38780</name>
</gene>
<dbReference type="PANTHER" id="PTHR30289">
    <property type="entry name" value="UNCHARACTERIZED PROTEIN YBCL-RELATED"/>
    <property type="match status" value="1"/>
</dbReference>
<reference evidence="3" key="1">
    <citation type="journal article" date="2019" name="Int. J. Syst. Evol. Microbiol.">
        <title>The Global Catalogue of Microorganisms (GCM) 10K type strain sequencing project: providing services to taxonomists for standard genome sequencing and annotation.</title>
        <authorList>
            <consortium name="The Broad Institute Genomics Platform"/>
            <consortium name="The Broad Institute Genome Sequencing Center for Infectious Disease"/>
            <person name="Wu L."/>
            <person name="Ma J."/>
        </authorList>
    </citation>
    <scope>NUCLEOTIDE SEQUENCE [LARGE SCALE GENOMIC DNA]</scope>
    <source>
        <strain evidence="3">JCM 16924</strain>
    </source>
</reference>
<dbReference type="InterPro" id="IPR036610">
    <property type="entry name" value="PEBP-like_sf"/>
</dbReference>
<dbReference type="NCBIfam" id="TIGR00481">
    <property type="entry name" value="YbhB/YbcL family Raf kinase inhibitor-like protein"/>
    <property type="match status" value="1"/>
</dbReference>
<proteinExistence type="inferred from homology"/>
<dbReference type="Gene3D" id="3.90.280.10">
    <property type="entry name" value="PEBP-like"/>
    <property type="match status" value="1"/>
</dbReference>
<name>A0ABP7RI78_9ACTN</name>